<reference evidence="7" key="1">
    <citation type="submission" date="2015-11" db="EMBL/GenBank/DDBJ databases">
        <title>De novo transcriptome assembly of four potential Pierce s Disease insect vectors from Arizona vineyards.</title>
        <authorList>
            <person name="Tassone E.E."/>
        </authorList>
    </citation>
    <scope>NUCLEOTIDE SEQUENCE</scope>
</reference>
<dbReference type="PROSITE" id="PS50059">
    <property type="entry name" value="FKBP_PPIASE"/>
    <property type="match status" value="1"/>
</dbReference>
<dbReference type="Pfam" id="PF00254">
    <property type="entry name" value="FKBP_C"/>
    <property type="match status" value="1"/>
</dbReference>
<name>A0A1B6F1X8_9HEMI</name>
<feature type="domain" description="PPIase FKBP-type" evidence="6">
    <location>
        <begin position="117"/>
        <end position="211"/>
    </location>
</feature>
<evidence type="ECO:0000259" key="6">
    <source>
        <dbReference type="PROSITE" id="PS50059"/>
    </source>
</evidence>
<dbReference type="InterPro" id="IPR042282">
    <property type="entry name" value="FKBP6/shu"/>
</dbReference>
<dbReference type="GO" id="GO:0007283">
    <property type="term" value="P:spermatogenesis"/>
    <property type="evidence" value="ECO:0007669"/>
    <property type="project" value="TreeGrafter"/>
</dbReference>
<dbReference type="SUPFAM" id="SSF54534">
    <property type="entry name" value="FKBP-like"/>
    <property type="match status" value="1"/>
</dbReference>
<keyword evidence="4" id="KW-0413">Isomerase</keyword>
<dbReference type="InterPro" id="IPR011990">
    <property type="entry name" value="TPR-like_helical_dom_sf"/>
</dbReference>
<comment type="catalytic activity">
    <reaction evidence="4">
        <text>[protein]-peptidylproline (omega=180) = [protein]-peptidylproline (omega=0)</text>
        <dbReference type="Rhea" id="RHEA:16237"/>
        <dbReference type="Rhea" id="RHEA-COMP:10747"/>
        <dbReference type="Rhea" id="RHEA-COMP:10748"/>
        <dbReference type="ChEBI" id="CHEBI:83833"/>
        <dbReference type="ChEBI" id="CHEBI:83834"/>
        <dbReference type="EC" id="5.2.1.8"/>
    </reaction>
</comment>
<comment type="similarity">
    <text evidence="1">Belongs to the FKBP6 family.</text>
</comment>
<keyword evidence="3 5" id="KW-0802">TPR repeat</keyword>
<dbReference type="SUPFAM" id="SSF48452">
    <property type="entry name" value="TPR-like"/>
    <property type="match status" value="1"/>
</dbReference>
<dbReference type="PROSITE" id="PS50005">
    <property type="entry name" value="TPR"/>
    <property type="match status" value="1"/>
</dbReference>
<sequence>MPSINEGYFDELINAPVSTLTEGLPLNDLINNRETEFEVRADSDDDESVTKLHSAESYFNFNDLESEINLSLIDDDEEDGIGSPFDKYRKKMTKLRGDGKIMKFVSKQGVGCTVPENCLVYVRYKAYVEYQEIPFDSTFMQSNGTGNLSIPLNLGKGEVVPGLHEAILSMRKGEKAEFLIHPDLAYGKMGCPPRIPEEATILFIVEIDRFVDCGDIYSNFDNLTMEERLQYSNIYPNAKAHYELGNDYFKKEKYRTAVTRYRHVINMLHNARLANEEEENNRNHFLIKNYTNACLCFHKLKNYKKVCIMASDAVKVSQHEALKNYKLLYYWGVAKMHLNDVEGARKHLMSAKKLMPSDSAISTALADLVKKKAKDEMVEKFMMRRAFGFHHEPPKVTEINEAEESFRETIGKQLQDFKMNPNISSLILKDLVTVDEEQICIKVAKEMGLYARVAVGNMRVIHVEKPAE</sequence>
<gene>
    <name evidence="7" type="ORF">g.17258</name>
</gene>
<dbReference type="InterPro" id="IPR001179">
    <property type="entry name" value="PPIase_FKBP_dom"/>
</dbReference>
<organism evidence="7">
    <name type="scientific">Cuerna arida</name>
    <dbReference type="NCBI Taxonomy" id="1464854"/>
    <lineage>
        <taxon>Eukaryota</taxon>
        <taxon>Metazoa</taxon>
        <taxon>Ecdysozoa</taxon>
        <taxon>Arthropoda</taxon>
        <taxon>Hexapoda</taxon>
        <taxon>Insecta</taxon>
        <taxon>Pterygota</taxon>
        <taxon>Neoptera</taxon>
        <taxon>Paraneoptera</taxon>
        <taxon>Hemiptera</taxon>
        <taxon>Auchenorrhyncha</taxon>
        <taxon>Membracoidea</taxon>
        <taxon>Cicadellidae</taxon>
        <taxon>Cicadellinae</taxon>
        <taxon>Proconiini</taxon>
        <taxon>Cuerna</taxon>
    </lineage>
</organism>
<dbReference type="EC" id="5.2.1.8" evidence="4"/>
<dbReference type="GO" id="GO:0034587">
    <property type="term" value="P:piRNA processing"/>
    <property type="evidence" value="ECO:0007669"/>
    <property type="project" value="TreeGrafter"/>
</dbReference>
<dbReference type="EMBL" id="GECZ01025595">
    <property type="protein sequence ID" value="JAS44174.1"/>
    <property type="molecule type" value="Transcribed_RNA"/>
</dbReference>
<dbReference type="Gene3D" id="1.25.40.10">
    <property type="entry name" value="Tetratricopeptide repeat domain"/>
    <property type="match status" value="1"/>
</dbReference>
<dbReference type="PANTHER" id="PTHR46674:SF1">
    <property type="entry name" value="INACTIVE PEPTIDYL-PROLYL CIS-TRANS ISOMERASE FKBP6"/>
    <property type="match status" value="1"/>
</dbReference>
<accession>A0A1B6F1X8</accession>
<proteinExistence type="inferred from homology"/>
<keyword evidence="2" id="KW-0677">Repeat</keyword>
<keyword evidence="4" id="KW-0697">Rotamase</keyword>
<protein>
    <recommendedName>
        <fullName evidence="4">peptidylprolyl isomerase</fullName>
        <ecNumber evidence="4">5.2.1.8</ecNumber>
    </recommendedName>
</protein>
<evidence type="ECO:0000256" key="5">
    <source>
        <dbReference type="PROSITE-ProRule" id="PRU00339"/>
    </source>
</evidence>
<dbReference type="GO" id="GO:0005737">
    <property type="term" value="C:cytoplasm"/>
    <property type="evidence" value="ECO:0007669"/>
    <property type="project" value="TreeGrafter"/>
</dbReference>
<dbReference type="GO" id="GO:0051879">
    <property type="term" value="F:Hsp90 protein binding"/>
    <property type="evidence" value="ECO:0007669"/>
    <property type="project" value="TreeGrafter"/>
</dbReference>
<dbReference type="GO" id="GO:0003755">
    <property type="term" value="F:peptidyl-prolyl cis-trans isomerase activity"/>
    <property type="evidence" value="ECO:0007669"/>
    <property type="project" value="UniProtKB-KW"/>
</dbReference>
<dbReference type="InterPro" id="IPR046357">
    <property type="entry name" value="PPIase_dom_sf"/>
</dbReference>
<dbReference type="AlphaFoldDB" id="A0A1B6F1X8"/>
<dbReference type="PANTHER" id="PTHR46674">
    <property type="entry name" value="INACTIVE PEPTIDYL-PROLYL CIS-TRANS ISOMERASE FKBP6"/>
    <property type="match status" value="1"/>
</dbReference>
<evidence type="ECO:0000313" key="7">
    <source>
        <dbReference type="EMBL" id="JAS44174.1"/>
    </source>
</evidence>
<dbReference type="SMART" id="SM00028">
    <property type="entry name" value="TPR"/>
    <property type="match status" value="2"/>
</dbReference>
<evidence type="ECO:0000256" key="4">
    <source>
        <dbReference type="PROSITE-ProRule" id="PRU00277"/>
    </source>
</evidence>
<evidence type="ECO:0000256" key="3">
    <source>
        <dbReference type="ARBA" id="ARBA00022803"/>
    </source>
</evidence>
<dbReference type="InterPro" id="IPR019734">
    <property type="entry name" value="TPR_rpt"/>
</dbReference>
<evidence type="ECO:0000256" key="1">
    <source>
        <dbReference type="ARBA" id="ARBA00009648"/>
    </source>
</evidence>
<evidence type="ECO:0000256" key="2">
    <source>
        <dbReference type="ARBA" id="ARBA00022737"/>
    </source>
</evidence>
<dbReference type="Gene3D" id="3.10.50.40">
    <property type="match status" value="1"/>
</dbReference>
<feature type="repeat" description="TPR" evidence="5">
    <location>
        <begin position="238"/>
        <end position="271"/>
    </location>
</feature>